<dbReference type="SUPFAM" id="SSF56112">
    <property type="entry name" value="Protein kinase-like (PK-like)"/>
    <property type="match status" value="1"/>
</dbReference>
<keyword evidence="6" id="KW-0472">Membrane</keyword>
<dbReference type="Pfam" id="PF08263">
    <property type="entry name" value="LRRNT_2"/>
    <property type="match status" value="1"/>
</dbReference>
<dbReference type="InterPro" id="IPR013210">
    <property type="entry name" value="LRR_N_plant-typ"/>
</dbReference>
<dbReference type="PROSITE" id="PS50011">
    <property type="entry name" value="PROTEIN_KINASE_DOM"/>
    <property type="match status" value="1"/>
</dbReference>
<dbReference type="InterPro" id="IPR032675">
    <property type="entry name" value="LRR_dom_sf"/>
</dbReference>
<evidence type="ECO:0000313" key="8">
    <source>
        <dbReference type="EMBL" id="ONM28575.1"/>
    </source>
</evidence>
<dbReference type="GO" id="GO:0004672">
    <property type="term" value="F:protein kinase activity"/>
    <property type="evidence" value="ECO:0007669"/>
    <property type="project" value="InterPro"/>
</dbReference>
<dbReference type="FunFam" id="3.30.200.20:FF:000489">
    <property type="entry name" value="Inactive receptor-like serine/threonine-protein kinase"/>
    <property type="match status" value="1"/>
</dbReference>
<keyword evidence="4" id="KW-0677">Repeat</keyword>
<dbReference type="EMBL" id="CM007649">
    <property type="protein sequence ID" value="ONM28575.1"/>
    <property type="molecule type" value="Genomic_DNA"/>
</dbReference>
<evidence type="ECO:0000256" key="4">
    <source>
        <dbReference type="ARBA" id="ARBA00022737"/>
    </source>
</evidence>
<dbReference type="GO" id="GO:0005524">
    <property type="term" value="F:ATP binding"/>
    <property type="evidence" value="ECO:0007669"/>
    <property type="project" value="InterPro"/>
</dbReference>
<dbReference type="InterPro" id="IPR011009">
    <property type="entry name" value="Kinase-like_dom_sf"/>
</dbReference>
<dbReference type="Gene3D" id="1.10.510.10">
    <property type="entry name" value="Transferase(Phosphotransferase) domain 1"/>
    <property type="match status" value="1"/>
</dbReference>
<dbReference type="Gene3D" id="3.80.10.10">
    <property type="entry name" value="Ribonuclease Inhibitor"/>
    <property type="match status" value="1"/>
</dbReference>
<keyword evidence="8" id="KW-0418">Kinase</keyword>
<reference evidence="8" key="1">
    <citation type="submission" date="2015-12" db="EMBL/GenBank/DDBJ databases">
        <title>Update maize B73 reference genome by single molecule sequencing technologies.</title>
        <authorList>
            <consortium name="Maize Genome Sequencing Project"/>
            <person name="Ware D."/>
        </authorList>
    </citation>
    <scope>NUCLEOTIDE SEQUENCE [LARGE SCALE GENOMIC DNA]</scope>
    <source>
        <tissue evidence="8">Seedling</tissue>
    </source>
</reference>
<accession>A0A1D6MG97</accession>
<keyword evidence="5" id="KW-1133">Transmembrane helix</keyword>
<dbReference type="FunFam" id="3.80.10.10:FF:000129">
    <property type="entry name" value="Leucine-rich repeat receptor-like kinase"/>
    <property type="match status" value="1"/>
</dbReference>
<dbReference type="Gene3D" id="3.30.200.20">
    <property type="entry name" value="Phosphorylase Kinase, domain 1"/>
    <property type="match status" value="1"/>
</dbReference>
<dbReference type="SMR" id="A0A1D6MG97"/>
<protein>
    <submittedName>
        <fullName evidence="8">Receptor-like protein kinase</fullName>
    </submittedName>
</protein>
<dbReference type="InParanoid" id="A0A1D6MG97"/>
<name>A0A1D6MG97_MAIZE</name>
<dbReference type="ExpressionAtlas" id="A0A1D6MG97">
    <property type="expression patterns" value="baseline and differential"/>
</dbReference>
<organism evidence="8">
    <name type="scientific">Zea mays</name>
    <name type="common">Maize</name>
    <dbReference type="NCBI Taxonomy" id="4577"/>
    <lineage>
        <taxon>Eukaryota</taxon>
        <taxon>Viridiplantae</taxon>
        <taxon>Streptophyta</taxon>
        <taxon>Embryophyta</taxon>
        <taxon>Tracheophyta</taxon>
        <taxon>Spermatophyta</taxon>
        <taxon>Magnoliopsida</taxon>
        <taxon>Liliopsida</taxon>
        <taxon>Poales</taxon>
        <taxon>Poaceae</taxon>
        <taxon>PACMAD clade</taxon>
        <taxon>Panicoideae</taxon>
        <taxon>Andropogonodae</taxon>
        <taxon>Andropogoneae</taxon>
        <taxon>Tripsacinae</taxon>
        <taxon>Zea</taxon>
    </lineage>
</organism>
<keyword evidence="8" id="KW-0675">Receptor</keyword>
<gene>
    <name evidence="8" type="ORF">ZEAMMB73_Zm00001d039406</name>
</gene>
<evidence type="ECO:0000256" key="6">
    <source>
        <dbReference type="ARBA" id="ARBA00023136"/>
    </source>
</evidence>
<evidence type="ECO:0000256" key="7">
    <source>
        <dbReference type="ARBA" id="ARBA00046288"/>
    </source>
</evidence>
<evidence type="ECO:0000256" key="2">
    <source>
        <dbReference type="ARBA" id="ARBA00022692"/>
    </source>
</evidence>
<keyword evidence="2" id="KW-0812">Transmembrane</keyword>
<evidence type="ECO:0000256" key="3">
    <source>
        <dbReference type="ARBA" id="ARBA00022729"/>
    </source>
</evidence>
<keyword evidence="3" id="KW-0732">Signal</keyword>
<dbReference type="STRING" id="4577.A0A1D6MG97"/>
<dbReference type="InterPro" id="IPR001611">
    <property type="entry name" value="Leu-rich_rpt"/>
</dbReference>
<dbReference type="PANTHER" id="PTHR46084:SF37">
    <property type="entry name" value="LEUCINE-RICH RECEPTOR-LIKE PROTEIN KINASE-LIKE"/>
    <property type="match status" value="1"/>
</dbReference>
<dbReference type="SUPFAM" id="SSF52058">
    <property type="entry name" value="L domain-like"/>
    <property type="match status" value="1"/>
</dbReference>
<dbReference type="Pfam" id="PF13855">
    <property type="entry name" value="LRR_8"/>
    <property type="match status" value="1"/>
</dbReference>
<dbReference type="InterPro" id="IPR000719">
    <property type="entry name" value="Prot_kinase_dom"/>
</dbReference>
<dbReference type="GO" id="GO:0012505">
    <property type="term" value="C:endomembrane system"/>
    <property type="evidence" value="ECO:0007669"/>
    <property type="project" value="UniProtKB-SubCell"/>
</dbReference>
<sequence>MGARRRLRQGSGRLQLLFSFLVLLLQAQASVGAASINGEGLALLELKVRVEADPHGVFQDWDPMDSSPCSWSGVRCFDDKVEILNLTGRQLAGTLAPEIGSLRGLKSLLLPKNNFRGQIPREFGGLSALEVLDLSSNNLDGTVPEELWAMPLLKQLSLHDNQLQEGVQAIADDQAGCLSRKLGCWSLLYKWDFKDWISLGGLREKDNTNVPNFSEADVMHNLQSFASVMRRRLLSENDNLAALLGNDDKSSDLQNLKEIQRSVDVNSVGSGSFSAFPGIYGQALAPLLPEDIDATTVQQLSTDVTQTTNVEMSGTTYSKWAYIITIPAAILLISLIVLILVLRKRGRAPVAPWKTGLSGPIQKALVTGPGAQKLNRAELEVACEDFSNIINTFPTCTVFKGILSSGVEIGVVSTTISSSKDWSRSAESCFKKKIDRLSRVNHKNFINLLGYCLENEPFTRMMVFEFAPHGSLSQHLHVKEFEHLDWAARMRVIMGVAYCLQYMHHELSPPMAIHDVRSDTTFISDDYAAKIADVGVWNELAAKAKAGKEDGSSRAEAPPDLPSNAYCFGALMIETISGRVPDPYDHKPICSWASEHLKDKNYGKLVDASLKEHKESELEAVCEVIQECIDPDPTRRPSMRDVVGKLRDALGISPEAAAPRLSPLWWAELELLSVKST</sequence>
<keyword evidence="8" id="KW-0808">Transferase</keyword>
<comment type="subcellular location">
    <subcellularLocation>
        <location evidence="7">Endomembrane system</location>
        <topology evidence="7">Single-pass type I membrane protein</topology>
    </subcellularLocation>
</comment>
<evidence type="ECO:0000256" key="5">
    <source>
        <dbReference type="ARBA" id="ARBA00022989"/>
    </source>
</evidence>
<evidence type="ECO:0000256" key="1">
    <source>
        <dbReference type="ARBA" id="ARBA00022614"/>
    </source>
</evidence>
<dbReference type="AlphaFoldDB" id="A0A1D6MG97"/>
<dbReference type="InterPro" id="IPR001245">
    <property type="entry name" value="Ser-Thr/Tyr_kinase_cat_dom"/>
</dbReference>
<dbReference type="Pfam" id="PF07714">
    <property type="entry name" value="PK_Tyr_Ser-Thr"/>
    <property type="match status" value="1"/>
</dbReference>
<dbReference type="PANTHER" id="PTHR46084">
    <property type="entry name" value="PROTEIN MALE DISCOVERER 2"/>
    <property type="match status" value="1"/>
</dbReference>
<proteinExistence type="predicted"/>
<keyword evidence="1" id="KW-0433">Leucine-rich repeat</keyword>